<dbReference type="RefSeq" id="WP_172433870.1">
    <property type="nucleotide sequence ID" value="NZ_AP022642.1"/>
</dbReference>
<dbReference type="SUPFAM" id="SSF46689">
    <property type="entry name" value="Homeodomain-like"/>
    <property type="match status" value="2"/>
</dbReference>
<dbReference type="PROSITE" id="PS01124">
    <property type="entry name" value="HTH_ARAC_FAMILY_2"/>
    <property type="match status" value="1"/>
</dbReference>
<keyword evidence="2" id="KW-0238">DNA-binding</keyword>
<comment type="function">
    <text evidence="4">Regulatory protein of the TOL plasmid xyl operons. XylS activates the xylXYZLTEGFJQKIH operon required for the degradation of toluene, m-xylene and p-xylene.</text>
</comment>
<evidence type="ECO:0000256" key="3">
    <source>
        <dbReference type="ARBA" id="ARBA00023163"/>
    </source>
</evidence>
<dbReference type="Proteomes" id="UP000501237">
    <property type="component" value="Chromosome"/>
</dbReference>
<dbReference type="InterPro" id="IPR009057">
    <property type="entry name" value="Homeodomain-like_sf"/>
</dbReference>
<dbReference type="PANTHER" id="PTHR46796">
    <property type="entry name" value="HTH-TYPE TRANSCRIPTIONAL ACTIVATOR RHAS-RELATED"/>
    <property type="match status" value="1"/>
</dbReference>
<evidence type="ECO:0000256" key="4">
    <source>
        <dbReference type="ARBA" id="ARBA00037345"/>
    </source>
</evidence>
<dbReference type="InterPro" id="IPR018060">
    <property type="entry name" value="HTH_AraC"/>
</dbReference>
<name>A0A679GE00_9GAMM</name>
<evidence type="ECO:0000313" key="7">
    <source>
        <dbReference type="Proteomes" id="UP000501237"/>
    </source>
</evidence>
<dbReference type="Gene3D" id="1.10.10.60">
    <property type="entry name" value="Homeodomain-like"/>
    <property type="match status" value="1"/>
</dbReference>
<proteinExistence type="predicted"/>
<dbReference type="GO" id="GO:0043565">
    <property type="term" value="F:sequence-specific DNA binding"/>
    <property type="evidence" value="ECO:0007669"/>
    <property type="project" value="InterPro"/>
</dbReference>
<evidence type="ECO:0000313" key="6">
    <source>
        <dbReference type="EMBL" id="BCA29176.1"/>
    </source>
</evidence>
<dbReference type="PANTHER" id="PTHR46796:SF2">
    <property type="entry name" value="TRANSCRIPTIONAL REGULATORY PROTEIN"/>
    <property type="match status" value="1"/>
</dbReference>
<dbReference type="Pfam" id="PF02311">
    <property type="entry name" value="AraC_binding"/>
    <property type="match status" value="1"/>
</dbReference>
<dbReference type="InterPro" id="IPR003313">
    <property type="entry name" value="AraC-bd"/>
</dbReference>
<dbReference type="Pfam" id="PF12833">
    <property type="entry name" value="HTH_18"/>
    <property type="match status" value="1"/>
</dbReference>
<evidence type="ECO:0000256" key="1">
    <source>
        <dbReference type="ARBA" id="ARBA00023015"/>
    </source>
</evidence>
<gene>
    <name evidence="6" type="ORF">PtoMrB4_31530</name>
</gene>
<dbReference type="KEGG" id="poj:PtoMrB4_31530"/>
<accession>A0A679GE00</accession>
<dbReference type="SMART" id="SM00342">
    <property type="entry name" value="HTH_ARAC"/>
    <property type="match status" value="1"/>
</dbReference>
<dbReference type="GO" id="GO:0003700">
    <property type="term" value="F:DNA-binding transcription factor activity"/>
    <property type="evidence" value="ECO:0007669"/>
    <property type="project" value="InterPro"/>
</dbReference>
<protein>
    <submittedName>
        <fullName evidence="6">Transcriptional regulator</fullName>
    </submittedName>
</protein>
<keyword evidence="3" id="KW-0804">Transcription</keyword>
<dbReference type="SUPFAM" id="SSF51215">
    <property type="entry name" value="Regulatory protein AraC"/>
    <property type="match status" value="1"/>
</dbReference>
<organism evidence="6 7">
    <name type="scientific">Metapseudomonas otitidis</name>
    <dbReference type="NCBI Taxonomy" id="319939"/>
    <lineage>
        <taxon>Bacteria</taxon>
        <taxon>Pseudomonadati</taxon>
        <taxon>Pseudomonadota</taxon>
        <taxon>Gammaproteobacteria</taxon>
        <taxon>Pseudomonadales</taxon>
        <taxon>Pseudomonadaceae</taxon>
        <taxon>Metapseudomonas</taxon>
    </lineage>
</organism>
<dbReference type="AlphaFoldDB" id="A0A679GE00"/>
<dbReference type="GeneID" id="57398366"/>
<keyword evidence="1" id="KW-0805">Transcription regulation</keyword>
<dbReference type="InterPro" id="IPR037923">
    <property type="entry name" value="HTH-like"/>
</dbReference>
<sequence length="278" mass="31712">MADGNWIDLKQDAGTGIETLRAHFRGHAYDPYWHDSYLVGVTEQGVQQFHCRRARHTSTPGQVFLLEPGEVHDGHAPTEDGFTYSMLYLEPDWLERELRSLFEDAPAHCQPSFAGTLASDPQLALATLTAFRALHQQELRMLRQAAVDQLLVRMTDHLHWRSRQRQDPRLPLVALRARDYLQAHLGEDIGLDDLALAVGVDRFRLSRAFKAAFGLAPHAYLIQLRLSRARQLLARGQTPAEVASALGFADQSHLGRWFRRAYRLTPADYRRRCTRLPD</sequence>
<evidence type="ECO:0000256" key="2">
    <source>
        <dbReference type="ARBA" id="ARBA00023125"/>
    </source>
</evidence>
<evidence type="ECO:0000259" key="5">
    <source>
        <dbReference type="PROSITE" id="PS01124"/>
    </source>
</evidence>
<reference evidence="6 7" key="1">
    <citation type="journal article" date="2020" name="Microbiol. Resour. Announc.">
        <title>Complete genome sequence of Pseudomonas otitidis strain MrB4, isolated from Lake Biwa in Japan.</title>
        <authorList>
            <person name="Miyazaki K."/>
            <person name="Hase E."/>
            <person name="Maruya T."/>
        </authorList>
    </citation>
    <scope>NUCLEOTIDE SEQUENCE [LARGE SCALE GENOMIC DNA]</scope>
    <source>
        <strain evidence="6 7">MrB4</strain>
    </source>
</reference>
<dbReference type="EMBL" id="AP022642">
    <property type="protein sequence ID" value="BCA29176.1"/>
    <property type="molecule type" value="Genomic_DNA"/>
</dbReference>
<feature type="domain" description="HTH araC/xylS-type" evidence="5">
    <location>
        <begin position="175"/>
        <end position="272"/>
    </location>
</feature>
<dbReference type="InterPro" id="IPR050204">
    <property type="entry name" value="AraC_XylS_family_regulators"/>
</dbReference>